<evidence type="ECO:0000313" key="2">
    <source>
        <dbReference type="Proteomes" id="UP000006671"/>
    </source>
</evidence>
<dbReference type="EMBL" id="GG738914">
    <property type="protein sequence ID" value="EFC37766.1"/>
    <property type="molecule type" value="Genomic_DNA"/>
</dbReference>
<dbReference type="KEGG" id="ngr:NAEGRDRAFT_74439"/>
<evidence type="ECO:0000313" key="1">
    <source>
        <dbReference type="EMBL" id="EFC37766.1"/>
    </source>
</evidence>
<dbReference type="InParanoid" id="D2VZC2"/>
<accession>D2VZC2</accession>
<organism evidence="2">
    <name type="scientific">Naegleria gruberi</name>
    <name type="common">Amoeba</name>
    <dbReference type="NCBI Taxonomy" id="5762"/>
    <lineage>
        <taxon>Eukaryota</taxon>
        <taxon>Discoba</taxon>
        <taxon>Heterolobosea</taxon>
        <taxon>Tetramitia</taxon>
        <taxon>Eutetramitia</taxon>
        <taxon>Vahlkampfiidae</taxon>
        <taxon>Naegleria</taxon>
    </lineage>
</organism>
<dbReference type="GeneID" id="8857697"/>
<reference evidence="1 2" key="1">
    <citation type="journal article" date="2010" name="Cell">
        <title>The genome of Naegleria gruberi illuminates early eukaryotic versatility.</title>
        <authorList>
            <person name="Fritz-Laylin L.K."/>
            <person name="Prochnik S.E."/>
            <person name="Ginger M.L."/>
            <person name="Dacks J.B."/>
            <person name="Carpenter M.L."/>
            <person name="Field M.C."/>
            <person name="Kuo A."/>
            <person name="Paredez A."/>
            <person name="Chapman J."/>
            <person name="Pham J."/>
            <person name="Shu S."/>
            <person name="Neupane R."/>
            <person name="Cipriano M."/>
            <person name="Mancuso J."/>
            <person name="Tu H."/>
            <person name="Salamov A."/>
            <person name="Lindquist E."/>
            <person name="Shapiro H."/>
            <person name="Lucas S."/>
            <person name="Grigoriev I.V."/>
            <person name="Cande W.Z."/>
            <person name="Fulton C."/>
            <person name="Rokhsar D.S."/>
            <person name="Dawson S.C."/>
        </authorList>
    </citation>
    <scope>NUCLEOTIDE SEQUENCE [LARGE SCALE GENOMIC DNA]</scope>
    <source>
        <strain evidence="1 2">NEG-M</strain>
    </source>
</reference>
<dbReference type="VEuPathDB" id="AmoebaDB:NAEGRDRAFT_74439"/>
<dbReference type="RefSeq" id="XP_002670510.1">
    <property type="nucleotide sequence ID" value="XM_002670464.1"/>
</dbReference>
<dbReference type="Proteomes" id="UP000006671">
    <property type="component" value="Unassembled WGS sequence"/>
</dbReference>
<dbReference type="AlphaFoldDB" id="D2VZC2"/>
<proteinExistence type="predicted"/>
<keyword evidence="2" id="KW-1185">Reference proteome</keyword>
<name>D2VZC2_NAEGR</name>
<sequence>MDPISTIFCRNPSKEAFLMFLQERIHQHTYSSSSNGLFSKRLDVDSIRELRNKFIEKTFLKASSSSSLEGGARVTFPSSLKTREKKTDFLLQICNMTIENNLKDENVANYSDKFFGSFLKCSLATLEAADKVSLPLSIQETSVEKDITIAKRIIGACYRNVLILYFIQIIFASGVSSISQQQQVENPDSSSNTLCDLLDECNCERV</sequence>
<gene>
    <name evidence="1" type="ORF">NAEGRDRAFT_74439</name>
</gene>
<dbReference type="OrthoDB" id="10383701at2759"/>
<protein>
    <submittedName>
        <fullName evidence="1">Predicted protein</fullName>
    </submittedName>
</protein>